<accession>A0ACB9EPS0</accession>
<reference evidence="1 2" key="2">
    <citation type="journal article" date="2022" name="Mol. Ecol. Resour.">
        <title>The genomes of chicory, endive, great burdock and yacon provide insights into Asteraceae paleo-polyploidization history and plant inulin production.</title>
        <authorList>
            <person name="Fan W."/>
            <person name="Wang S."/>
            <person name="Wang H."/>
            <person name="Wang A."/>
            <person name="Jiang F."/>
            <person name="Liu H."/>
            <person name="Zhao H."/>
            <person name="Xu D."/>
            <person name="Zhang Y."/>
        </authorList>
    </citation>
    <scope>NUCLEOTIDE SEQUENCE [LARGE SCALE GENOMIC DNA]</scope>
    <source>
        <strain evidence="2">cv. Yunnan</strain>
        <tissue evidence="1">Leaves</tissue>
    </source>
</reference>
<name>A0ACB9EPS0_9ASTR</name>
<evidence type="ECO:0000313" key="1">
    <source>
        <dbReference type="EMBL" id="KAI3760437.1"/>
    </source>
</evidence>
<dbReference type="Proteomes" id="UP001056120">
    <property type="component" value="Linkage Group LG17"/>
</dbReference>
<reference evidence="2" key="1">
    <citation type="journal article" date="2022" name="Mol. Ecol. Resour.">
        <title>The genomes of chicory, endive, great burdock and yacon provide insights into Asteraceae palaeo-polyploidization history and plant inulin production.</title>
        <authorList>
            <person name="Fan W."/>
            <person name="Wang S."/>
            <person name="Wang H."/>
            <person name="Wang A."/>
            <person name="Jiang F."/>
            <person name="Liu H."/>
            <person name="Zhao H."/>
            <person name="Xu D."/>
            <person name="Zhang Y."/>
        </authorList>
    </citation>
    <scope>NUCLEOTIDE SEQUENCE [LARGE SCALE GENOMIC DNA]</scope>
    <source>
        <strain evidence="2">cv. Yunnan</strain>
    </source>
</reference>
<sequence length="73" mass="8325">MLPDIQDTCKKTPPSTEYKATAKQTPDQNVSKTILQFPKYPSPIIFLHEICSPPLTFYHSGTINPFIFLIKDK</sequence>
<evidence type="ECO:0000313" key="2">
    <source>
        <dbReference type="Proteomes" id="UP001056120"/>
    </source>
</evidence>
<protein>
    <submittedName>
        <fullName evidence="1">Uncharacterized protein</fullName>
    </submittedName>
</protein>
<keyword evidence="2" id="KW-1185">Reference proteome</keyword>
<comment type="caution">
    <text evidence="1">The sequence shown here is derived from an EMBL/GenBank/DDBJ whole genome shotgun (WGS) entry which is preliminary data.</text>
</comment>
<dbReference type="EMBL" id="CM042034">
    <property type="protein sequence ID" value="KAI3760437.1"/>
    <property type="molecule type" value="Genomic_DNA"/>
</dbReference>
<organism evidence="1 2">
    <name type="scientific">Smallanthus sonchifolius</name>
    <dbReference type="NCBI Taxonomy" id="185202"/>
    <lineage>
        <taxon>Eukaryota</taxon>
        <taxon>Viridiplantae</taxon>
        <taxon>Streptophyta</taxon>
        <taxon>Embryophyta</taxon>
        <taxon>Tracheophyta</taxon>
        <taxon>Spermatophyta</taxon>
        <taxon>Magnoliopsida</taxon>
        <taxon>eudicotyledons</taxon>
        <taxon>Gunneridae</taxon>
        <taxon>Pentapetalae</taxon>
        <taxon>asterids</taxon>
        <taxon>campanulids</taxon>
        <taxon>Asterales</taxon>
        <taxon>Asteraceae</taxon>
        <taxon>Asteroideae</taxon>
        <taxon>Heliantheae alliance</taxon>
        <taxon>Millerieae</taxon>
        <taxon>Smallanthus</taxon>
    </lineage>
</organism>
<proteinExistence type="predicted"/>
<gene>
    <name evidence="1" type="ORF">L1987_50832</name>
</gene>